<evidence type="ECO:0000259" key="2">
    <source>
        <dbReference type="Pfam" id="PF02657"/>
    </source>
</evidence>
<feature type="domain" description="Fe-S metabolism associated" evidence="2">
    <location>
        <begin position="18"/>
        <end position="150"/>
    </location>
</feature>
<dbReference type="SUPFAM" id="SSF82649">
    <property type="entry name" value="SufE/NifU"/>
    <property type="match status" value="1"/>
</dbReference>
<dbReference type="Pfam" id="PF02657">
    <property type="entry name" value="SufE"/>
    <property type="match status" value="1"/>
</dbReference>
<proteinExistence type="inferred from homology"/>
<evidence type="ECO:0000313" key="4">
    <source>
        <dbReference type="Proteomes" id="UP000593758"/>
    </source>
</evidence>
<name>A0A7M1SSV8_9MICO</name>
<dbReference type="Proteomes" id="UP000593758">
    <property type="component" value="Chromosome"/>
</dbReference>
<dbReference type="InterPro" id="IPR003808">
    <property type="entry name" value="Fe-S_metab-assoc_dom"/>
</dbReference>
<keyword evidence="4" id="KW-1185">Reference proteome</keyword>
<dbReference type="EMBL" id="CP063169">
    <property type="protein sequence ID" value="QOR70646.1"/>
    <property type="molecule type" value="Genomic_DNA"/>
</dbReference>
<comment type="similarity">
    <text evidence="1">Belongs to the SufE family.</text>
</comment>
<reference evidence="3 4" key="1">
    <citation type="submission" date="2020-10" db="EMBL/GenBank/DDBJ databases">
        <title>Haloactinobacterium sp. RN3S43, a bacterium isolated from saline soil.</title>
        <authorList>
            <person name="Sun J.-Q."/>
        </authorList>
    </citation>
    <scope>NUCLEOTIDE SEQUENCE [LARGE SCALE GENOMIC DNA]</scope>
    <source>
        <strain evidence="3 4">RN3S43</strain>
    </source>
</reference>
<evidence type="ECO:0000313" key="3">
    <source>
        <dbReference type="EMBL" id="QOR70646.1"/>
    </source>
</evidence>
<gene>
    <name evidence="3" type="ORF">IM660_19035</name>
</gene>
<evidence type="ECO:0000256" key="1">
    <source>
        <dbReference type="ARBA" id="ARBA00010282"/>
    </source>
</evidence>
<accession>A0A7M1SSV8</accession>
<protein>
    <submittedName>
        <fullName evidence="3">SufE family protein</fullName>
    </submittedName>
</protein>
<organism evidence="3 4">
    <name type="scientific">Ruania alkalisoli</name>
    <dbReference type="NCBI Taxonomy" id="2779775"/>
    <lineage>
        <taxon>Bacteria</taxon>
        <taxon>Bacillati</taxon>
        <taxon>Actinomycetota</taxon>
        <taxon>Actinomycetes</taxon>
        <taxon>Micrococcales</taxon>
        <taxon>Ruaniaceae</taxon>
        <taxon>Ruania</taxon>
    </lineage>
</organism>
<dbReference type="AlphaFoldDB" id="A0A7M1SSV8"/>
<dbReference type="RefSeq" id="WP_193497321.1">
    <property type="nucleotide sequence ID" value="NZ_CP063169.1"/>
</dbReference>
<dbReference type="Gene3D" id="3.90.1010.10">
    <property type="match status" value="1"/>
</dbReference>
<sequence length="157" mass="16653">MSQSAAPAPLPEALAAIVEDFNALGEPDRLQLLLEFSEGLPELPERYAEHPELLEPVPECQSPIFLVTELEGDGGGNGTDAVVRLFFSAPAEAPTTRGFAGILHEGLDGLTAAEVLAVPDDVSDRLGLSRAITPLRLRGMGGMLARIKRQVREKSGA</sequence>
<dbReference type="PANTHER" id="PTHR43597:SF5">
    <property type="entry name" value="SUFE-LIKE PROTEIN 2, CHLOROPLASTIC"/>
    <property type="match status" value="1"/>
</dbReference>
<dbReference type="PANTHER" id="PTHR43597">
    <property type="entry name" value="SULFUR ACCEPTOR PROTEIN CSDE"/>
    <property type="match status" value="1"/>
</dbReference>
<dbReference type="KEGG" id="halt:IM660_19035"/>